<protein>
    <recommendedName>
        <fullName evidence="2">DUF7260 domain-containing protein</fullName>
    </recommendedName>
</protein>
<evidence type="ECO:0000259" key="2">
    <source>
        <dbReference type="Pfam" id="PF23921"/>
    </source>
</evidence>
<name>A0A830GDZ9_9EURY</name>
<keyword evidence="4" id="KW-1185">Reference proteome</keyword>
<feature type="domain" description="DUF7260" evidence="2">
    <location>
        <begin position="4"/>
        <end position="252"/>
    </location>
</feature>
<dbReference type="RefSeq" id="WP_188879343.1">
    <property type="nucleotide sequence ID" value="NZ_BMOQ01000007.1"/>
</dbReference>
<dbReference type="Pfam" id="PF23921">
    <property type="entry name" value="DUF7260"/>
    <property type="match status" value="1"/>
</dbReference>
<organism evidence="3 4">
    <name type="scientific">Halarchaeum nitratireducens</name>
    <dbReference type="NCBI Taxonomy" id="489913"/>
    <lineage>
        <taxon>Archaea</taxon>
        <taxon>Methanobacteriati</taxon>
        <taxon>Methanobacteriota</taxon>
        <taxon>Stenosarchaea group</taxon>
        <taxon>Halobacteria</taxon>
        <taxon>Halobacteriales</taxon>
        <taxon>Halobacteriaceae</taxon>
    </lineage>
</organism>
<dbReference type="InterPro" id="IPR055684">
    <property type="entry name" value="DUF7260"/>
</dbReference>
<comment type="caution">
    <text evidence="3">The sequence shown here is derived from an EMBL/GenBank/DDBJ whole genome shotgun (WGS) entry which is preliminary data.</text>
</comment>
<evidence type="ECO:0000256" key="1">
    <source>
        <dbReference type="SAM" id="MobiDB-lite"/>
    </source>
</evidence>
<sequence length="263" mass="28517">MDETHIERALARVRGERERVDAERTALDRFRKDVESIEPAAATRAAADGSANAGTAVAAGTPNEPASSPECRRVREAFVDTAHDAVTAPDEDRSVSETMREELGWEVARAVSPGTTTAFTTGIKRAVLSAVDERRRELRTLAGALDVEARSLDESREAIEGVAEALVRADGTSPASLGFDGLRERHDALAGHRETCDRVGEERQAVLARSTNRGLVGVEQRALAATLYEPLSVDYPALATVARLDAVLDERQRTVRDHLLRRG</sequence>
<gene>
    <name evidence="3" type="ORF">GCM10009021_24810</name>
</gene>
<accession>A0A830GDZ9</accession>
<dbReference type="Proteomes" id="UP000608850">
    <property type="component" value="Unassembled WGS sequence"/>
</dbReference>
<reference evidence="3 4" key="1">
    <citation type="journal article" date="2019" name="Int. J. Syst. Evol. Microbiol.">
        <title>The Global Catalogue of Microorganisms (GCM) 10K type strain sequencing project: providing services to taxonomists for standard genome sequencing and annotation.</title>
        <authorList>
            <consortium name="The Broad Institute Genomics Platform"/>
            <consortium name="The Broad Institute Genome Sequencing Center for Infectious Disease"/>
            <person name="Wu L."/>
            <person name="Ma J."/>
        </authorList>
    </citation>
    <scope>NUCLEOTIDE SEQUENCE [LARGE SCALE GENOMIC DNA]</scope>
    <source>
        <strain evidence="3 4">JCM 16331</strain>
    </source>
</reference>
<feature type="compositionally biased region" description="Low complexity" evidence="1">
    <location>
        <begin position="41"/>
        <end position="61"/>
    </location>
</feature>
<proteinExistence type="predicted"/>
<evidence type="ECO:0000313" key="4">
    <source>
        <dbReference type="Proteomes" id="UP000608850"/>
    </source>
</evidence>
<dbReference type="OrthoDB" id="213880at2157"/>
<evidence type="ECO:0000313" key="3">
    <source>
        <dbReference type="EMBL" id="GGN22336.1"/>
    </source>
</evidence>
<feature type="region of interest" description="Disordered" evidence="1">
    <location>
        <begin position="41"/>
        <end position="70"/>
    </location>
</feature>
<dbReference type="EMBL" id="BMOQ01000007">
    <property type="protein sequence ID" value="GGN22336.1"/>
    <property type="molecule type" value="Genomic_DNA"/>
</dbReference>
<dbReference type="AlphaFoldDB" id="A0A830GDZ9"/>